<dbReference type="Gene3D" id="3.40.50.1820">
    <property type="entry name" value="alpha/beta hydrolase"/>
    <property type="match status" value="1"/>
</dbReference>
<comment type="caution">
    <text evidence="4">The sequence shown here is derived from an EMBL/GenBank/DDBJ whole genome shotgun (WGS) entry which is preliminary data.</text>
</comment>
<evidence type="ECO:0000256" key="2">
    <source>
        <dbReference type="ARBA" id="ARBA00022729"/>
    </source>
</evidence>
<keyword evidence="5" id="KW-1185">Reference proteome</keyword>
<dbReference type="Pfam" id="PF00135">
    <property type="entry name" value="COesterase"/>
    <property type="match status" value="1"/>
</dbReference>
<keyword evidence="2" id="KW-0732">Signal</keyword>
<evidence type="ECO:0000256" key="1">
    <source>
        <dbReference type="ARBA" id="ARBA00005964"/>
    </source>
</evidence>
<dbReference type="AlphaFoldDB" id="A0A7I8W1G0"/>
<gene>
    <name evidence="4" type="ORF">DGYR_LOCUS9609</name>
</gene>
<dbReference type="InterPro" id="IPR019819">
    <property type="entry name" value="Carboxylesterase_B_CS"/>
</dbReference>
<reference evidence="4 5" key="1">
    <citation type="submission" date="2020-08" db="EMBL/GenBank/DDBJ databases">
        <authorList>
            <person name="Hejnol A."/>
        </authorList>
    </citation>
    <scope>NUCLEOTIDE SEQUENCE [LARGE SCALE GENOMIC DNA]</scope>
</reference>
<evidence type="ECO:0000313" key="4">
    <source>
        <dbReference type="EMBL" id="CAD5121695.1"/>
    </source>
</evidence>
<name>A0A7I8W1G0_9ANNE</name>
<organism evidence="4 5">
    <name type="scientific">Dimorphilus gyrociliatus</name>
    <dbReference type="NCBI Taxonomy" id="2664684"/>
    <lineage>
        <taxon>Eukaryota</taxon>
        <taxon>Metazoa</taxon>
        <taxon>Spiralia</taxon>
        <taxon>Lophotrochozoa</taxon>
        <taxon>Annelida</taxon>
        <taxon>Polychaeta</taxon>
        <taxon>Polychaeta incertae sedis</taxon>
        <taxon>Dinophilidae</taxon>
        <taxon>Dimorphilus</taxon>
    </lineage>
</organism>
<dbReference type="Proteomes" id="UP000549394">
    <property type="component" value="Unassembled WGS sequence"/>
</dbReference>
<dbReference type="PROSITE" id="PS00941">
    <property type="entry name" value="CARBOXYLESTERASE_B_2"/>
    <property type="match status" value="1"/>
</dbReference>
<proteinExistence type="inferred from homology"/>
<dbReference type="OrthoDB" id="408631at2759"/>
<dbReference type="InterPro" id="IPR051093">
    <property type="entry name" value="Neuroligin/BSAL"/>
</dbReference>
<protein>
    <submittedName>
        <fullName evidence="4">DgyrCDS10181</fullName>
    </submittedName>
</protein>
<accession>A0A7I8W1G0</accession>
<dbReference type="PANTHER" id="PTHR43903">
    <property type="entry name" value="NEUROLIGIN"/>
    <property type="match status" value="1"/>
</dbReference>
<dbReference type="InterPro" id="IPR029058">
    <property type="entry name" value="AB_hydrolase_fold"/>
</dbReference>
<dbReference type="SUPFAM" id="SSF53474">
    <property type="entry name" value="alpha/beta-Hydrolases"/>
    <property type="match status" value="1"/>
</dbReference>
<feature type="domain" description="Carboxylesterase type B" evidence="3">
    <location>
        <begin position="13"/>
        <end position="511"/>
    </location>
</feature>
<comment type="similarity">
    <text evidence="1">Belongs to the type-B carboxylesterase/lipase family.</text>
</comment>
<evidence type="ECO:0000259" key="3">
    <source>
        <dbReference type="Pfam" id="PF00135"/>
    </source>
</evidence>
<sequence length="550" mass="62621">MDLYPAVTFSISSSIEGGTSFIKAFANHIDHFLGIQYATAGRFEEPQEVPLWEGKRDAKNLRNFVPQSMESLSKEFSPPKRYIKEQNMDEDCLYLNIWRPSKVNKGHRLPVLVFIHGGNFKSGCGDIFDGEILACGTGAIVVNFNYRLGILGFMCTKDGVLQGNYGLLDQVAALKWINKYIEYFGGDKNNVTLYGVGSGATMATAHMMSSLSKGLFHKVICSSGNLISPIAYSREFFSETLYFFAKRFGYSGSKDGKEIKEYLMQLPISSITRITHNAIPMGVCIDGKFLTKHPKELIESKEYSQVPLMLGTFDEGFKMFSKYLTSTDGKLKGADHFNMILNGIVKDFTFMNSSTEVTDEVVQKLVKSFGPKRTKKDEDYLKSGCKIFGDMMVNFPTYKLAYMHQSNAPVYMYEVHVPNMSVEAPSWVETCHGEEYRFTFGETFAERSEIPWKKEHKDISISLIKRFTEFLTKGEISDWKPFTPETKYIEIFKAPEAKIQSNYDDKRMKVWVELDQKAEKDANRKSMDQLNLNTTIENLFKVYFAKGFNI</sequence>
<evidence type="ECO:0000313" key="5">
    <source>
        <dbReference type="Proteomes" id="UP000549394"/>
    </source>
</evidence>
<dbReference type="EMBL" id="CAJFCJ010000014">
    <property type="protein sequence ID" value="CAD5121695.1"/>
    <property type="molecule type" value="Genomic_DNA"/>
</dbReference>
<dbReference type="InterPro" id="IPR002018">
    <property type="entry name" value="CarbesteraseB"/>
</dbReference>